<comment type="caution">
    <text evidence="1">The sequence shown here is derived from an EMBL/GenBank/DDBJ whole genome shotgun (WGS) entry which is preliminary data.</text>
</comment>
<dbReference type="Proteomes" id="UP000182152">
    <property type="component" value="Unassembled WGS sequence"/>
</dbReference>
<organism evidence="1 2">
    <name type="scientific">Enterococcus ratti</name>
    <dbReference type="NCBI Taxonomy" id="150033"/>
    <lineage>
        <taxon>Bacteria</taxon>
        <taxon>Bacillati</taxon>
        <taxon>Bacillota</taxon>
        <taxon>Bacilli</taxon>
        <taxon>Lactobacillales</taxon>
        <taxon>Enterococcaceae</taxon>
        <taxon>Enterococcus</taxon>
    </lineage>
</organism>
<keyword evidence="2" id="KW-1185">Reference proteome</keyword>
<reference evidence="1 2" key="1">
    <citation type="submission" date="2014-12" db="EMBL/GenBank/DDBJ databases">
        <title>Draft genome sequences of 29 type strains of Enterococci.</title>
        <authorList>
            <person name="Zhong Z."/>
            <person name="Sun Z."/>
            <person name="Liu W."/>
            <person name="Zhang W."/>
            <person name="Zhang H."/>
        </authorList>
    </citation>
    <scope>NUCLEOTIDE SEQUENCE [LARGE SCALE GENOMIC DNA]</scope>
    <source>
        <strain evidence="1 2">DSM 15687</strain>
    </source>
</reference>
<dbReference type="AlphaFoldDB" id="A0A1L8WFM1"/>
<evidence type="ECO:0000313" key="1">
    <source>
        <dbReference type="EMBL" id="OJG79797.1"/>
    </source>
</evidence>
<name>A0A1L8WFM1_9ENTE</name>
<evidence type="ECO:0000313" key="2">
    <source>
        <dbReference type="Proteomes" id="UP000182152"/>
    </source>
</evidence>
<proteinExistence type="predicted"/>
<accession>A0A1L8WFM1</accession>
<dbReference type="EMBL" id="JXLB01000017">
    <property type="protein sequence ID" value="OJG79797.1"/>
    <property type="molecule type" value="Genomic_DNA"/>
</dbReference>
<gene>
    <name evidence="1" type="ORF">RV14_GL000737</name>
</gene>
<protein>
    <submittedName>
        <fullName evidence="1">Uncharacterized protein</fullName>
    </submittedName>
</protein>
<sequence>MVQDFLSEINKKSLNVVVLKQQDIYKSHVLCEVMLVKPIRWQM</sequence>